<evidence type="ECO:0000313" key="6">
    <source>
        <dbReference type="Proteomes" id="UP000694918"/>
    </source>
</evidence>
<dbReference type="SUPFAM" id="SSF54768">
    <property type="entry name" value="dsRNA-binding domain-like"/>
    <property type="match status" value="3"/>
</dbReference>
<dbReference type="InterPro" id="IPR014720">
    <property type="entry name" value="dsRBD_dom"/>
</dbReference>
<gene>
    <name evidence="7" type="primary">LOC105114112</name>
</gene>
<proteinExistence type="predicted"/>
<evidence type="ECO:0000256" key="1">
    <source>
        <dbReference type="ARBA" id="ARBA00022737"/>
    </source>
</evidence>
<feature type="region of interest" description="Disordered" evidence="4">
    <location>
        <begin position="775"/>
        <end position="821"/>
    </location>
</feature>
<dbReference type="PANTHER" id="PTHR46031:SF16">
    <property type="entry name" value="DOUBLE-STRANDED RNA-BINDING PROTEIN 4"/>
    <property type="match status" value="1"/>
</dbReference>
<feature type="compositionally biased region" description="Low complexity" evidence="4">
    <location>
        <begin position="155"/>
        <end position="166"/>
    </location>
</feature>
<dbReference type="GeneID" id="105114112"/>
<feature type="domain" description="DRBM" evidence="5">
    <location>
        <begin position="1"/>
        <end position="70"/>
    </location>
</feature>
<dbReference type="KEGG" id="peu:105114112"/>
<dbReference type="RefSeq" id="XP_011008838.1">
    <property type="nucleotide sequence ID" value="XM_011010536.1"/>
</dbReference>
<dbReference type="Proteomes" id="UP000694918">
    <property type="component" value="Unplaced"/>
</dbReference>
<reference evidence="7" key="1">
    <citation type="submission" date="2025-08" db="UniProtKB">
        <authorList>
            <consortium name="RefSeq"/>
        </authorList>
    </citation>
    <scope>IDENTIFICATION</scope>
</reference>
<dbReference type="SMART" id="SM00358">
    <property type="entry name" value="DSRM"/>
    <property type="match status" value="3"/>
</dbReference>
<feature type="domain" description="DRBM" evidence="5">
    <location>
        <begin position="618"/>
        <end position="686"/>
    </location>
</feature>
<feature type="compositionally biased region" description="Low complexity" evidence="4">
    <location>
        <begin position="784"/>
        <end position="820"/>
    </location>
</feature>
<accession>A0AAJ6TCZ1</accession>
<dbReference type="Gene3D" id="3.30.160.20">
    <property type="match status" value="3"/>
</dbReference>
<evidence type="ECO:0000256" key="2">
    <source>
        <dbReference type="ARBA" id="ARBA00022884"/>
    </source>
</evidence>
<evidence type="ECO:0000256" key="4">
    <source>
        <dbReference type="SAM" id="MobiDB-lite"/>
    </source>
</evidence>
<keyword evidence="1" id="KW-0677">Repeat</keyword>
<dbReference type="PANTHER" id="PTHR46031">
    <property type="match status" value="1"/>
</dbReference>
<keyword evidence="6" id="KW-1185">Reference proteome</keyword>
<dbReference type="AlphaFoldDB" id="A0AAJ6TCZ1"/>
<feature type="compositionally biased region" description="Polar residues" evidence="4">
    <location>
        <begin position="708"/>
        <end position="725"/>
    </location>
</feature>
<feature type="region of interest" description="Disordered" evidence="4">
    <location>
        <begin position="695"/>
        <end position="725"/>
    </location>
</feature>
<dbReference type="GO" id="GO:0003723">
    <property type="term" value="F:RNA binding"/>
    <property type="evidence" value="ECO:0007669"/>
    <property type="project" value="UniProtKB-UniRule"/>
</dbReference>
<dbReference type="Pfam" id="PF00035">
    <property type="entry name" value="dsrm"/>
    <property type="match status" value="3"/>
</dbReference>
<organism evidence="6 7">
    <name type="scientific">Populus euphratica</name>
    <name type="common">Euphrates poplar</name>
    <dbReference type="NCBI Taxonomy" id="75702"/>
    <lineage>
        <taxon>Eukaryota</taxon>
        <taxon>Viridiplantae</taxon>
        <taxon>Streptophyta</taxon>
        <taxon>Embryophyta</taxon>
        <taxon>Tracheophyta</taxon>
        <taxon>Spermatophyta</taxon>
        <taxon>Magnoliopsida</taxon>
        <taxon>eudicotyledons</taxon>
        <taxon>Gunneridae</taxon>
        <taxon>Pentapetalae</taxon>
        <taxon>rosids</taxon>
        <taxon>fabids</taxon>
        <taxon>Malpighiales</taxon>
        <taxon>Salicaceae</taxon>
        <taxon>Saliceae</taxon>
        <taxon>Populus</taxon>
    </lineage>
</organism>
<evidence type="ECO:0000256" key="3">
    <source>
        <dbReference type="PROSITE-ProRule" id="PRU00266"/>
    </source>
</evidence>
<feature type="domain" description="DRBM" evidence="5">
    <location>
        <begin position="540"/>
        <end position="609"/>
    </location>
</feature>
<protein>
    <submittedName>
        <fullName evidence="7">Uncharacterized protein LOC105114112</fullName>
    </submittedName>
</protein>
<evidence type="ECO:0000313" key="7">
    <source>
        <dbReference type="RefSeq" id="XP_011008838.1"/>
    </source>
</evidence>
<keyword evidence="2 3" id="KW-0694">RNA-binding</keyword>
<sequence length="871" mass="91463">MYKSELQAVCQQRGWELPTYQVTKQGQDHKPLFSATVTVNAISFSSPSPSSSSKKAQSDVAKLAYDHFSLISSSPPLSGYLGGSTAKNTRQSYENLTPLSNEVEAVAKTDKSFGVSAGYLGGSTAKNTRQSYENPTPLSNTNPTAGENTSQSHENPTPLSNTNPTPLSNEAVAVVINDESFEVSVGCPSGSAGANTRLSPRGKLQLNLQDASPTPLSNEAVAVAINDESFEGWEFPTSEVAKLEQDHSPLFFATSPSTLPCCTLLPPLLPIRKLKTTQLSSPITTSPSSPALYVSAGFSSGSAGGNSCLSPGGKLQLNLQVANPTPLSNEAVAVSINDESFEVSVGCPSGSAGANTRLSPRGKLQLNLQDASPTPLSNEAVAVAINDESFEVSVGCSSGSAGGNTRLSPGGKLRLNLQDASPTPMSDEAVAVAINDDSFEGFSSGSAGGNSCLSPGGKLQLNLQVANPTPLSNDAVAVAINDESFEVSAGCSSGSAGENTRLCPEGKLQLNLQDANPTHLSNEAVAKAKSDEIFGGMQHLFKNQLQTYARKRNFTPPVYSCERVGPRHASRFKSKVTVNGQTYESQGYFPTLNKAELAAAKAALMSLLSNGVEEDGFGYKSLLQELAQREGCGLPTYWTDRSGEAHAPTFISKVEIEGEIFTGQGAKTKKQAEMSAAKIAFTALKQRYSSRSPGFLSTSQFQEAPRSSPLSPACQSQEGLQSETPQFSVSNLRAGLTAYLQQNVQPKLPVLNEQAEEYRALELLAANSVVSNHNPSIASPGQDSCSAMASSTPSPAAAISSSPKHDLTSSSLPSNSPTNLATSSGIEFMVRGIRVLIHPSGTEMTYPAGSTVLPISDDKWAAVELPPQRSR</sequence>
<feature type="region of interest" description="Disordered" evidence="4">
    <location>
        <begin position="120"/>
        <end position="166"/>
    </location>
</feature>
<feature type="compositionally biased region" description="Polar residues" evidence="4">
    <location>
        <begin position="124"/>
        <end position="154"/>
    </location>
</feature>
<evidence type="ECO:0000259" key="5">
    <source>
        <dbReference type="PROSITE" id="PS50137"/>
    </source>
</evidence>
<name>A0AAJ6TCZ1_POPEU</name>
<dbReference type="PROSITE" id="PS50137">
    <property type="entry name" value="DS_RBD"/>
    <property type="match status" value="3"/>
</dbReference>